<evidence type="ECO:0000313" key="2">
    <source>
        <dbReference type="EMBL" id="UNY98703.1"/>
    </source>
</evidence>
<feature type="transmembrane region" description="Helical" evidence="1">
    <location>
        <begin position="252"/>
        <end position="276"/>
    </location>
</feature>
<dbReference type="Proteomes" id="UP000829476">
    <property type="component" value="Chromosome"/>
</dbReference>
<feature type="transmembrane region" description="Helical" evidence="1">
    <location>
        <begin position="77"/>
        <end position="101"/>
    </location>
</feature>
<dbReference type="EMBL" id="CP094326">
    <property type="protein sequence ID" value="UNY98703.1"/>
    <property type="molecule type" value="Genomic_DNA"/>
</dbReference>
<keyword evidence="1" id="KW-1133">Transmembrane helix</keyword>
<feature type="transmembrane region" description="Helical" evidence="1">
    <location>
        <begin position="132"/>
        <end position="157"/>
    </location>
</feature>
<evidence type="ECO:0008006" key="4">
    <source>
        <dbReference type="Google" id="ProtNLM"/>
    </source>
</evidence>
<keyword evidence="1" id="KW-0472">Membrane</keyword>
<evidence type="ECO:0000256" key="1">
    <source>
        <dbReference type="SAM" id="Phobius"/>
    </source>
</evidence>
<reference evidence="2 3" key="1">
    <citation type="journal article" date="2018" name="Int. J. Syst. Evol. Microbiol.">
        <title>Zhouia spongiae sp. nov., isolated from a marine sponge.</title>
        <authorList>
            <person name="Zhuang L."/>
            <person name="Lin B."/>
            <person name="Qin F."/>
            <person name="Luo L."/>
        </authorList>
    </citation>
    <scope>NUCLEOTIDE SEQUENCE [LARGE SCALE GENOMIC DNA]</scope>
    <source>
        <strain evidence="2 3">HN-Y44</strain>
    </source>
</reference>
<evidence type="ECO:0000313" key="3">
    <source>
        <dbReference type="Proteomes" id="UP000829476"/>
    </source>
</evidence>
<organism evidence="2 3">
    <name type="scientific">Zhouia spongiae</name>
    <dbReference type="NCBI Taxonomy" id="2202721"/>
    <lineage>
        <taxon>Bacteria</taxon>
        <taxon>Pseudomonadati</taxon>
        <taxon>Bacteroidota</taxon>
        <taxon>Flavobacteriia</taxon>
        <taxon>Flavobacteriales</taxon>
        <taxon>Flavobacteriaceae</taxon>
        <taxon>Zhouia</taxon>
    </lineage>
</organism>
<proteinExistence type="predicted"/>
<protein>
    <recommendedName>
        <fullName evidence="4">DUF4013 domain-containing protein</fullName>
    </recommendedName>
</protein>
<keyword evidence="3" id="KW-1185">Reference proteome</keyword>
<dbReference type="RefSeq" id="WP_242937109.1">
    <property type="nucleotide sequence ID" value="NZ_CP094326.1"/>
</dbReference>
<feature type="transmembrane region" description="Helical" evidence="1">
    <location>
        <begin position="163"/>
        <end position="183"/>
    </location>
</feature>
<name>A0ABY3YNG6_9FLAO</name>
<gene>
    <name evidence="2" type="ORF">MQE36_16700</name>
</gene>
<feature type="transmembrane region" description="Helical" evidence="1">
    <location>
        <begin position="31"/>
        <end position="53"/>
    </location>
</feature>
<accession>A0ABY3YNG6</accession>
<sequence>MELYKSRTFGDFFSDSFAFFKQNGKHFFKNYFIINGVFILAFIAVLFMGFYFFGDFLGLSGVQASGVDFDHFANENAGVFILLFSLMVIIITLMSVINYTFTPFYLKLYEAKGKDFSTKDIIDTYKQNLGKVIIFVLVCILLMIPTVIAAAIPYLILMFTFVGIYWMVGIIMFIYNGAFLEYINSKKGVFESFGYSITLIFGKKFWHASGAIWLYYLMVSFIIAIPIVILYFFFIISIITEKNFDENPVANPMFLIALIVVYALILLMAVIANNFIQLNQGIVYYSLKEEKENINTKSIIDEIGTSTE</sequence>
<keyword evidence="1" id="KW-0812">Transmembrane</keyword>
<feature type="transmembrane region" description="Helical" evidence="1">
    <location>
        <begin position="213"/>
        <end position="240"/>
    </location>
</feature>